<dbReference type="EMBL" id="SPUM01000067">
    <property type="protein sequence ID" value="TFW32097.1"/>
    <property type="molecule type" value="Genomic_DNA"/>
</dbReference>
<feature type="domain" description="SGNH" evidence="4">
    <location>
        <begin position="444"/>
        <end position="683"/>
    </location>
</feature>
<dbReference type="GO" id="GO:0016020">
    <property type="term" value="C:membrane"/>
    <property type="evidence" value="ECO:0007669"/>
    <property type="project" value="TreeGrafter"/>
</dbReference>
<dbReference type="GO" id="GO:0009103">
    <property type="term" value="P:lipopolysaccharide biosynthetic process"/>
    <property type="evidence" value="ECO:0007669"/>
    <property type="project" value="TreeGrafter"/>
</dbReference>
<reference evidence="5 6" key="1">
    <citation type="submission" date="2019-03" db="EMBL/GenBank/DDBJ databases">
        <title>Draft genome of Massilia hortus sp. nov., a novel bacterial species of the Oxalobacteraceae family.</title>
        <authorList>
            <person name="Peta V."/>
            <person name="Raths R."/>
            <person name="Bucking H."/>
        </authorList>
    </citation>
    <scope>NUCLEOTIDE SEQUENCE [LARGE SCALE GENOMIC DNA]</scope>
    <source>
        <strain evidence="5 6">ONC3</strain>
    </source>
</reference>
<dbReference type="InterPro" id="IPR050879">
    <property type="entry name" value="Acyltransferase_3"/>
</dbReference>
<feature type="transmembrane region" description="Helical" evidence="2">
    <location>
        <begin position="226"/>
        <end position="247"/>
    </location>
</feature>
<comment type="caution">
    <text evidence="5">The sequence shown here is derived from an EMBL/GenBank/DDBJ whole genome shotgun (WGS) entry which is preliminary data.</text>
</comment>
<feature type="transmembrane region" description="Helical" evidence="2">
    <location>
        <begin position="323"/>
        <end position="341"/>
    </location>
</feature>
<dbReference type="InterPro" id="IPR002656">
    <property type="entry name" value="Acyl_transf_3_dom"/>
</dbReference>
<dbReference type="Proteomes" id="UP000297258">
    <property type="component" value="Unassembled WGS sequence"/>
</dbReference>
<keyword evidence="2" id="KW-0472">Membrane</keyword>
<evidence type="ECO:0000256" key="1">
    <source>
        <dbReference type="SAM" id="MobiDB-lite"/>
    </source>
</evidence>
<feature type="region of interest" description="Disordered" evidence="1">
    <location>
        <begin position="1"/>
        <end position="24"/>
    </location>
</feature>
<name>A0A4Y9SZ13_9BURK</name>
<dbReference type="InterPro" id="IPR043968">
    <property type="entry name" value="SGNH"/>
</dbReference>
<evidence type="ECO:0000313" key="6">
    <source>
        <dbReference type="Proteomes" id="UP000297258"/>
    </source>
</evidence>
<feature type="transmembrane region" description="Helical" evidence="2">
    <location>
        <begin position="203"/>
        <end position="220"/>
    </location>
</feature>
<dbReference type="AlphaFoldDB" id="A0A4Y9SZ13"/>
<keyword evidence="2" id="KW-1133">Transmembrane helix</keyword>
<feature type="transmembrane region" description="Helical" evidence="2">
    <location>
        <begin position="283"/>
        <end position="303"/>
    </location>
</feature>
<accession>A0A4Y9SZ13</accession>
<keyword evidence="2" id="KW-0812">Transmembrane</keyword>
<feature type="transmembrane region" description="Helical" evidence="2">
    <location>
        <begin position="69"/>
        <end position="89"/>
    </location>
</feature>
<protein>
    <submittedName>
        <fullName evidence="5">Acyltransferase</fullName>
    </submittedName>
</protein>
<feature type="transmembrane region" description="Helical" evidence="2">
    <location>
        <begin position="110"/>
        <end position="128"/>
    </location>
</feature>
<keyword evidence="6" id="KW-1185">Reference proteome</keyword>
<gene>
    <name evidence="5" type="ORF">E4O92_10910</name>
</gene>
<feature type="domain" description="Acyltransferase 3" evidence="3">
    <location>
        <begin position="45"/>
        <end position="361"/>
    </location>
</feature>
<keyword evidence="5" id="KW-0808">Transferase</keyword>
<evidence type="ECO:0000259" key="4">
    <source>
        <dbReference type="Pfam" id="PF19040"/>
    </source>
</evidence>
<evidence type="ECO:0000256" key="2">
    <source>
        <dbReference type="SAM" id="Phobius"/>
    </source>
</evidence>
<keyword evidence="5" id="KW-0012">Acyltransferase</keyword>
<dbReference type="PANTHER" id="PTHR23028">
    <property type="entry name" value="ACETYLTRANSFERASE"/>
    <property type="match status" value="1"/>
</dbReference>
<dbReference type="GO" id="GO:0016747">
    <property type="term" value="F:acyltransferase activity, transferring groups other than amino-acyl groups"/>
    <property type="evidence" value="ECO:0007669"/>
    <property type="project" value="InterPro"/>
</dbReference>
<feature type="transmembrane region" description="Helical" evidence="2">
    <location>
        <begin position="347"/>
        <end position="367"/>
    </location>
</feature>
<evidence type="ECO:0000259" key="3">
    <source>
        <dbReference type="Pfam" id="PF01757"/>
    </source>
</evidence>
<dbReference type="Pfam" id="PF19040">
    <property type="entry name" value="SGNH"/>
    <property type="match status" value="1"/>
</dbReference>
<proteinExistence type="predicted"/>
<sequence length="706" mass="78907">MCQHLRLSQISSSMSPQHATKTFTTPPASFKQTYTTHINRYLPHVDGLRALAVLAVILCHAKFSMFSGGFVGVDIFFVISGYVVARSILHDQEAGVFSLKRFYTRRLARLAPALYLVMAVTFGFGVLYCLPSNNMELAKNIGYVSIFLSNIYLSKQTGYFDLAADQHPLLHTWSLSVEEQIYLIAPLAFVLLAKRRLYIKQTVAIAVTVLLTLASCWLVSRGKAGAYYFLQGRAFEFTLGIVLALFATQGKLQFTWWVGELLSLLGLGIVAWCVITYRASTAMPGGNAIWPCVGAVLILLGALRARYVSRLFTNRGATQLGKLSYSLYLWHFPVLFAFGRFQLTGAWNMALAMVCALLLTIPTYLYVEQPLRRQQWTFKRAILQLWLVPVMLSILLIVVGTLTNQFTLFTGARYQRDFRESGQTVFSDSRGKKCWGKVDVTAASDCSVGDVSATTKGVFWGDSHAYHLIDFIDAIGKRKNVAIHDVAFTMCAPVENSPERAGDGAFQRHAEECRAHDKAVMNYILATPDIKFVFMSAVWDLYADVDNTPEPNLHGYVAGEIDKELAATIGKLEAAGKRVILLDDIPVAPAEMENCVANRLYLPGHAADLCVYPRKYADDRYVEPRNILNRITTRFPQVAVLHTYEVPCDDKVCRMELLGTSLYAHNDRGHLGAGGSRIYFEAYLQKHPQELDEAWRQLSQGLVLSR</sequence>
<organism evidence="5 6">
    <name type="scientific">Massilia horti</name>
    <dbReference type="NCBI Taxonomy" id="2562153"/>
    <lineage>
        <taxon>Bacteria</taxon>
        <taxon>Pseudomonadati</taxon>
        <taxon>Pseudomonadota</taxon>
        <taxon>Betaproteobacteria</taxon>
        <taxon>Burkholderiales</taxon>
        <taxon>Oxalobacteraceae</taxon>
        <taxon>Telluria group</taxon>
        <taxon>Massilia</taxon>
    </lineage>
</organism>
<feature type="transmembrane region" description="Helical" evidence="2">
    <location>
        <begin position="383"/>
        <end position="403"/>
    </location>
</feature>
<feature type="transmembrane region" description="Helical" evidence="2">
    <location>
        <begin position="254"/>
        <end position="277"/>
    </location>
</feature>
<dbReference type="OrthoDB" id="9814807at2"/>
<dbReference type="Pfam" id="PF01757">
    <property type="entry name" value="Acyl_transf_3"/>
    <property type="match status" value="1"/>
</dbReference>
<dbReference type="PANTHER" id="PTHR23028:SF53">
    <property type="entry name" value="ACYL_TRANSF_3 DOMAIN-CONTAINING PROTEIN"/>
    <property type="match status" value="1"/>
</dbReference>
<evidence type="ECO:0000313" key="5">
    <source>
        <dbReference type="EMBL" id="TFW32097.1"/>
    </source>
</evidence>